<dbReference type="Proteomes" id="UP000192936">
    <property type="component" value="Unassembled WGS sequence"/>
</dbReference>
<dbReference type="Gene3D" id="2.10.70.10">
    <property type="entry name" value="Complement Module, domain 1"/>
    <property type="match status" value="1"/>
</dbReference>
<dbReference type="Pfam" id="PF10636">
    <property type="entry name" value="hemP"/>
    <property type="match status" value="1"/>
</dbReference>
<organism evidence="1 2">
    <name type="scientific">Azospirillum oryzae</name>
    <dbReference type="NCBI Taxonomy" id="286727"/>
    <lineage>
        <taxon>Bacteria</taxon>
        <taxon>Pseudomonadati</taxon>
        <taxon>Pseudomonadota</taxon>
        <taxon>Alphaproteobacteria</taxon>
        <taxon>Rhodospirillales</taxon>
        <taxon>Azospirillaceae</taxon>
        <taxon>Azospirillum</taxon>
    </lineage>
</organism>
<dbReference type="EMBL" id="FXAK01000010">
    <property type="protein sequence ID" value="SMF91138.1"/>
    <property type="molecule type" value="Genomic_DNA"/>
</dbReference>
<evidence type="ECO:0000313" key="1">
    <source>
        <dbReference type="EMBL" id="SMF91138.1"/>
    </source>
</evidence>
<protein>
    <submittedName>
        <fullName evidence="1">Hemin uptake protein hemP</fullName>
    </submittedName>
</protein>
<dbReference type="AlphaFoldDB" id="A0A1X7HRP5"/>
<sequence length="55" mass="5936">MHDSAVSAPASFIAASLPVVESARLMSGSREIVIQHAGQSYRLRVTRANKLILTK</sequence>
<evidence type="ECO:0000313" key="2">
    <source>
        <dbReference type="Proteomes" id="UP000192936"/>
    </source>
</evidence>
<reference evidence="1 2" key="1">
    <citation type="submission" date="2017-04" db="EMBL/GenBank/DDBJ databases">
        <authorList>
            <person name="Afonso C.L."/>
            <person name="Miller P.J."/>
            <person name="Scott M.A."/>
            <person name="Spackman E."/>
            <person name="Goraichik I."/>
            <person name="Dimitrov K.M."/>
            <person name="Suarez D.L."/>
            <person name="Swayne D.E."/>
        </authorList>
    </citation>
    <scope>NUCLEOTIDE SEQUENCE [LARGE SCALE GENOMIC DNA]</scope>
    <source>
        <strain evidence="1 2">A2P</strain>
    </source>
</reference>
<accession>A0A1X7HRP5</accession>
<dbReference type="OrthoDB" id="7870498at2"/>
<proteinExistence type="predicted"/>
<gene>
    <name evidence="1" type="ORF">SAMN02982917_0125</name>
</gene>
<name>A0A1X7HRP5_9PROT</name>
<dbReference type="STRING" id="286727.SAMN02982917_0125"/>
<dbReference type="InterPro" id="IPR019600">
    <property type="entry name" value="Hemin_uptake_protein_HemP"/>
</dbReference>
<dbReference type="RefSeq" id="WP_085091948.1">
    <property type="nucleotide sequence ID" value="NZ_FXAK01000010.1"/>
</dbReference>